<dbReference type="AlphaFoldDB" id="A0A1Y6K6P2"/>
<dbReference type="OrthoDB" id="9804656at2"/>
<reference evidence="3" key="1">
    <citation type="submission" date="2017-05" db="EMBL/GenBank/DDBJ databases">
        <authorList>
            <person name="Kirkegaard R."/>
            <person name="Mcilroy J S."/>
        </authorList>
    </citation>
    <scope>NUCLEOTIDE SEQUENCE [LARGE SCALE GENOMIC DNA]</scope>
</reference>
<keyword evidence="3" id="KW-1185">Reference proteome</keyword>
<dbReference type="GO" id="GO:0005829">
    <property type="term" value="C:cytosol"/>
    <property type="evidence" value="ECO:0007669"/>
    <property type="project" value="TreeGrafter"/>
</dbReference>
<dbReference type="PANTHER" id="PTHR10094">
    <property type="entry name" value="STEROL CARRIER PROTEIN 2 SCP-2 FAMILY PROTEIN"/>
    <property type="match status" value="1"/>
</dbReference>
<dbReference type="InterPro" id="IPR036527">
    <property type="entry name" value="SCP2_sterol-bd_dom_sf"/>
</dbReference>
<dbReference type="Proteomes" id="UP000195514">
    <property type="component" value="Chromosome I"/>
</dbReference>
<name>A0A1Y6K6P2_9CHLR</name>
<dbReference type="Gene3D" id="3.30.1050.10">
    <property type="entry name" value="SCP2 sterol-binding domain"/>
    <property type="match status" value="1"/>
</dbReference>
<dbReference type="Pfam" id="PF02036">
    <property type="entry name" value="SCP2"/>
    <property type="match status" value="1"/>
</dbReference>
<gene>
    <name evidence="2" type="ORF">CFX1CAM_1194</name>
</gene>
<evidence type="ECO:0000259" key="1">
    <source>
        <dbReference type="Pfam" id="PF02036"/>
    </source>
</evidence>
<protein>
    <recommendedName>
        <fullName evidence="1">SCP2 domain-containing protein</fullName>
    </recommendedName>
</protein>
<evidence type="ECO:0000313" key="3">
    <source>
        <dbReference type="Proteomes" id="UP000195514"/>
    </source>
</evidence>
<dbReference type="KEGG" id="abat:CFX1CAM_1194"/>
<organism evidence="2 3">
    <name type="scientific">Candidatus Brevifilum fermentans</name>
    <dbReference type="NCBI Taxonomy" id="1986204"/>
    <lineage>
        <taxon>Bacteria</taxon>
        <taxon>Bacillati</taxon>
        <taxon>Chloroflexota</taxon>
        <taxon>Anaerolineae</taxon>
        <taxon>Anaerolineales</taxon>
        <taxon>Anaerolineaceae</taxon>
        <taxon>Candidatus Brevifilum</taxon>
    </lineage>
</organism>
<evidence type="ECO:0000313" key="2">
    <source>
        <dbReference type="EMBL" id="SMX54259.1"/>
    </source>
</evidence>
<dbReference type="InterPro" id="IPR003033">
    <property type="entry name" value="SCP2_sterol-bd_dom"/>
</dbReference>
<proteinExistence type="predicted"/>
<dbReference type="RefSeq" id="WP_087862119.1">
    <property type="nucleotide sequence ID" value="NZ_LT859958.1"/>
</dbReference>
<sequence>MAEIDVYQIMNSIPDYFDAEKAQGVSGLVQCSFSGEQASEWVIRIHDQTCTVEQGTTSNPDLTIKADAKDGVKLLTGQLDPMRAYMLGKIKVFGDLALGMKLVNFFKR</sequence>
<feature type="domain" description="SCP2" evidence="1">
    <location>
        <begin position="19"/>
        <end position="107"/>
    </location>
</feature>
<dbReference type="EMBL" id="LT859958">
    <property type="protein sequence ID" value="SMX54259.1"/>
    <property type="molecule type" value="Genomic_DNA"/>
</dbReference>
<dbReference type="SUPFAM" id="SSF55718">
    <property type="entry name" value="SCP-like"/>
    <property type="match status" value="1"/>
</dbReference>
<accession>A0A1Y6K6P2</accession>
<dbReference type="PANTHER" id="PTHR10094:SF25">
    <property type="entry name" value="SCP2 STEROL-BINDING DOMAIN-CONTAINING PROTEIN 1"/>
    <property type="match status" value="1"/>
</dbReference>